<evidence type="ECO:0000313" key="2">
    <source>
        <dbReference type="EMBL" id="MCA6064334.1"/>
    </source>
</evidence>
<dbReference type="Pfam" id="PF18897">
    <property type="entry name" value="Gp3-like"/>
    <property type="match status" value="1"/>
</dbReference>
<dbReference type="GO" id="GO:0016787">
    <property type="term" value="F:hydrolase activity"/>
    <property type="evidence" value="ECO:0007669"/>
    <property type="project" value="UniProtKB-KW"/>
</dbReference>
<evidence type="ECO:0000313" key="3">
    <source>
        <dbReference type="Proteomes" id="UP000714380"/>
    </source>
</evidence>
<feature type="compositionally biased region" description="Basic residues" evidence="1">
    <location>
        <begin position="284"/>
        <end position="293"/>
    </location>
</feature>
<keyword evidence="3" id="KW-1185">Reference proteome</keyword>
<evidence type="ECO:0000256" key="1">
    <source>
        <dbReference type="SAM" id="MobiDB-lite"/>
    </source>
</evidence>
<comment type="caution">
    <text evidence="2">The sequence shown here is derived from an EMBL/GenBank/DDBJ whole genome shotgun (WGS) entry which is preliminary data.</text>
</comment>
<dbReference type="InterPro" id="IPR043991">
    <property type="entry name" value="Gp3-like"/>
</dbReference>
<dbReference type="RefSeq" id="WP_225675211.1">
    <property type="nucleotide sequence ID" value="NZ_JAEDAH010000063.1"/>
</dbReference>
<proteinExistence type="predicted"/>
<reference evidence="2 3" key="1">
    <citation type="submission" date="2020-12" db="EMBL/GenBank/DDBJ databases">
        <title>Novel Thalassolituus-related marine hydrocarbonoclastic bacteria mediated algae-derived hydrocarbons mineralization in twilight zone of the northern South China Sea.</title>
        <authorList>
            <person name="Dong C."/>
        </authorList>
    </citation>
    <scope>NUCLEOTIDE SEQUENCE [LARGE SCALE GENOMIC DNA]</scope>
    <source>
        <strain evidence="2 3">IMCC1826</strain>
    </source>
</reference>
<protein>
    <submittedName>
        <fullName evidence="2">Hydrolase or metal-binding protein</fullName>
    </submittedName>
</protein>
<organism evidence="2 3">
    <name type="scientific">Thalassolituus marinus</name>
    <dbReference type="NCBI Taxonomy" id="671053"/>
    <lineage>
        <taxon>Bacteria</taxon>
        <taxon>Pseudomonadati</taxon>
        <taxon>Pseudomonadota</taxon>
        <taxon>Gammaproteobacteria</taxon>
        <taxon>Oceanospirillales</taxon>
        <taxon>Oceanospirillaceae</taxon>
        <taxon>Thalassolituus</taxon>
    </lineage>
</organism>
<dbReference type="Proteomes" id="UP000714380">
    <property type="component" value="Unassembled WGS sequence"/>
</dbReference>
<gene>
    <name evidence="2" type="ORF">I9W95_12015</name>
</gene>
<feature type="region of interest" description="Disordered" evidence="1">
    <location>
        <begin position="264"/>
        <end position="305"/>
    </location>
</feature>
<accession>A0ABS7ZRP7</accession>
<name>A0ABS7ZRP7_9GAMM</name>
<sequence length="305" mass="34018">MIKGLAITPPIIGRISIGRVVERNGQRLPAKDDQFTLTGQVQTKDGWVLHPLDEQLRKEQDTDKLRRIPVRLPFSCADLNLRAEYSMFDRQTGRPVCVGNGVTCRRMTAEGLQELECPGSGLCEFGKNGQCKLYGRMTVQVGDDNQDLSCFILRTTSFNTIRSLFARMLYYSAVSGGLLHCMPLQLKLRGKSTTMSHRTAIYYVDLELMDGLTLTDAVTQAKITQTERESAGIDQDALDNVASLGFANGQFEYSEEELPEILEEFYPATSDDTSQTTEPDVRQQKVHKLKSRLKPTAAARGTLQA</sequence>
<dbReference type="EMBL" id="JAEDAH010000063">
    <property type="protein sequence ID" value="MCA6064334.1"/>
    <property type="molecule type" value="Genomic_DNA"/>
</dbReference>
<keyword evidence="2" id="KW-0378">Hydrolase</keyword>